<accession>G3YD03</accession>
<dbReference type="Proteomes" id="UP000009038">
    <property type="component" value="Unassembled WGS sequence"/>
</dbReference>
<dbReference type="VEuPathDB" id="FungiDB:ASPNIDRAFT2_1167739"/>
<reference evidence="2 3" key="1">
    <citation type="journal article" date="2011" name="Genome Res.">
        <title>Comparative genomics of citric-acid-producing Aspergillus niger ATCC 1015 versus enzyme-producing CBS 513.88.</title>
        <authorList>
            <person name="Andersen M.R."/>
            <person name="Salazar M.P."/>
            <person name="Schaap P.J."/>
            <person name="van de Vondervoort P.J."/>
            <person name="Culley D."/>
            <person name="Thykaer J."/>
            <person name="Frisvad J.C."/>
            <person name="Nielsen K.F."/>
            <person name="Albang R."/>
            <person name="Albermann K."/>
            <person name="Berka R.M."/>
            <person name="Braus G.H."/>
            <person name="Braus-Stromeyer S.A."/>
            <person name="Corrochano L.M."/>
            <person name="Dai Z."/>
            <person name="van Dijck P.W."/>
            <person name="Hofmann G."/>
            <person name="Lasure L.L."/>
            <person name="Magnuson J.K."/>
            <person name="Menke H."/>
            <person name="Meijer M."/>
            <person name="Meijer S.L."/>
            <person name="Nielsen J.B."/>
            <person name="Nielsen M.L."/>
            <person name="van Ooyen A.J."/>
            <person name="Pel H.J."/>
            <person name="Poulsen L."/>
            <person name="Samson R.A."/>
            <person name="Stam H."/>
            <person name="Tsang A."/>
            <person name="van den Brink J.M."/>
            <person name="Atkins A."/>
            <person name="Aerts A."/>
            <person name="Shapiro H."/>
            <person name="Pangilinan J."/>
            <person name="Salamov A."/>
            <person name="Lou Y."/>
            <person name="Lindquist E."/>
            <person name="Lucas S."/>
            <person name="Grimwood J."/>
            <person name="Grigoriev I.V."/>
            <person name="Kubicek C.P."/>
            <person name="Martinez D."/>
            <person name="van Peij N.N."/>
            <person name="Roubos J.A."/>
            <person name="Nielsen J."/>
            <person name="Baker S.E."/>
        </authorList>
    </citation>
    <scope>NUCLEOTIDE SEQUENCE [LARGE SCALE GENOMIC DNA]</scope>
    <source>
        <strain evidence="3">ATCC 1015 / CBS 113.46 / FGSC A1144 / LSHB Ac4 / NCTC 3858a / NRRL 328 / USDA 3528.7</strain>
    </source>
</reference>
<evidence type="ECO:0000313" key="2">
    <source>
        <dbReference type="EMBL" id="EHA19682.1"/>
    </source>
</evidence>
<organism evidence="2 3">
    <name type="scientific">Aspergillus niger (strain ATCC 1015 / CBS 113.46 / FGSC A1144 / LSHB Ac4 / NCTC 3858a / NRRL 328 / USDA 3528.7)</name>
    <dbReference type="NCBI Taxonomy" id="380704"/>
    <lineage>
        <taxon>Eukaryota</taxon>
        <taxon>Fungi</taxon>
        <taxon>Dikarya</taxon>
        <taxon>Ascomycota</taxon>
        <taxon>Pezizomycotina</taxon>
        <taxon>Eurotiomycetes</taxon>
        <taxon>Eurotiomycetidae</taxon>
        <taxon>Eurotiales</taxon>
        <taxon>Aspergillaceae</taxon>
        <taxon>Aspergillus</taxon>
        <taxon>Aspergillus subgen. Circumdati</taxon>
    </lineage>
</organism>
<name>G3YD03_ASPNA</name>
<gene>
    <name evidence="2" type="ORF">ASPNIDRAFT_39105</name>
</gene>
<evidence type="ECO:0000313" key="3">
    <source>
        <dbReference type="Proteomes" id="UP000009038"/>
    </source>
</evidence>
<dbReference type="EMBL" id="ACJE01000019">
    <property type="protein sequence ID" value="EHA19682.1"/>
    <property type="molecule type" value="Genomic_DNA"/>
</dbReference>
<proteinExistence type="predicted"/>
<dbReference type="AlphaFoldDB" id="G3YD03"/>
<feature type="region of interest" description="Disordered" evidence="1">
    <location>
        <begin position="86"/>
        <end position="106"/>
    </location>
</feature>
<evidence type="ECO:0000256" key="1">
    <source>
        <dbReference type="SAM" id="MobiDB-lite"/>
    </source>
</evidence>
<sequence length="106" mass="11666">MALIIMATPIGITDTPERESSNRISFSDDENEGRAFVASYSQKPKFAPWDKIMLVVRGANGAETVTGPYYIETVVPPNKYTLCDEQGKSIRGGSSVSEDELRMFGK</sequence>
<comment type="caution">
    <text evidence="2">The sequence shown here is derived from an EMBL/GenBank/DDBJ whole genome shotgun (WGS) entry which is preliminary data.</text>
</comment>
<dbReference type="HOGENOM" id="CLU_2222662_0_0_1"/>
<protein>
    <submittedName>
        <fullName evidence="2">Uncharacterized protein</fullName>
    </submittedName>
</protein>